<protein>
    <submittedName>
        <fullName evidence="3">Uncharacterized protein</fullName>
    </submittedName>
</protein>
<evidence type="ECO:0000313" key="4">
    <source>
        <dbReference type="Proteomes" id="UP000193648"/>
    </source>
</evidence>
<feature type="region of interest" description="Disordered" evidence="2">
    <location>
        <begin position="415"/>
        <end position="459"/>
    </location>
</feature>
<feature type="coiled-coil region" evidence="1">
    <location>
        <begin position="208"/>
        <end position="277"/>
    </location>
</feature>
<dbReference type="EMBL" id="MCFF01000013">
    <property type="protein sequence ID" value="ORZ20101.1"/>
    <property type="molecule type" value="Genomic_DNA"/>
</dbReference>
<reference evidence="3 4" key="1">
    <citation type="submission" date="2016-07" db="EMBL/GenBank/DDBJ databases">
        <title>Pervasive Adenine N6-methylation of Active Genes in Fungi.</title>
        <authorList>
            <consortium name="DOE Joint Genome Institute"/>
            <person name="Mondo S.J."/>
            <person name="Dannebaum R.O."/>
            <person name="Kuo R.C."/>
            <person name="Labutti K."/>
            <person name="Haridas S."/>
            <person name="Kuo A."/>
            <person name="Salamov A."/>
            <person name="Ahrendt S.R."/>
            <person name="Lipzen A."/>
            <person name="Sullivan W."/>
            <person name="Andreopoulos W.B."/>
            <person name="Clum A."/>
            <person name="Lindquist E."/>
            <person name="Daum C."/>
            <person name="Ramamoorthy G.K."/>
            <person name="Gryganskyi A."/>
            <person name="Culley D."/>
            <person name="Magnuson J.K."/>
            <person name="James T.Y."/>
            <person name="O'Malley M.A."/>
            <person name="Stajich J.E."/>
            <person name="Spatafora J.W."/>
            <person name="Visel A."/>
            <person name="Grigoriev I.V."/>
        </authorList>
    </citation>
    <scope>NUCLEOTIDE SEQUENCE [LARGE SCALE GENOMIC DNA]</scope>
    <source>
        <strain evidence="3 4">NRRL 3116</strain>
    </source>
</reference>
<feature type="compositionally biased region" description="Polar residues" evidence="2">
    <location>
        <begin position="449"/>
        <end position="459"/>
    </location>
</feature>
<name>A0A1Y2GSN5_9FUNG</name>
<feature type="region of interest" description="Disordered" evidence="2">
    <location>
        <begin position="524"/>
        <end position="543"/>
    </location>
</feature>
<gene>
    <name evidence="3" type="ORF">BCR41DRAFT_351257</name>
</gene>
<dbReference type="InParanoid" id="A0A1Y2GSN5"/>
<keyword evidence="1" id="KW-0175">Coiled coil</keyword>
<evidence type="ECO:0000256" key="2">
    <source>
        <dbReference type="SAM" id="MobiDB-lite"/>
    </source>
</evidence>
<evidence type="ECO:0000313" key="3">
    <source>
        <dbReference type="EMBL" id="ORZ20101.1"/>
    </source>
</evidence>
<feature type="compositionally biased region" description="Low complexity" evidence="2">
    <location>
        <begin position="17"/>
        <end position="32"/>
    </location>
</feature>
<comment type="caution">
    <text evidence="3">The sequence shown here is derived from an EMBL/GenBank/DDBJ whole genome shotgun (WGS) entry which is preliminary data.</text>
</comment>
<feature type="non-terminal residue" evidence="3">
    <location>
        <position position="703"/>
    </location>
</feature>
<evidence type="ECO:0000256" key="1">
    <source>
        <dbReference type="SAM" id="Coils"/>
    </source>
</evidence>
<feature type="region of interest" description="Disordered" evidence="2">
    <location>
        <begin position="1"/>
        <end position="57"/>
    </location>
</feature>
<feature type="compositionally biased region" description="Polar residues" evidence="2">
    <location>
        <begin position="587"/>
        <end position="608"/>
    </location>
</feature>
<organism evidence="3 4">
    <name type="scientific">Lobosporangium transversale</name>
    <dbReference type="NCBI Taxonomy" id="64571"/>
    <lineage>
        <taxon>Eukaryota</taxon>
        <taxon>Fungi</taxon>
        <taxon>Fungi incertae sedis</taxon>
        <taxon>Mucoromycota</taxon>
        <taxon>Mortierellomycotina</taxon>
        <taxon>Mortierellomycetes</taxon>
        <taxon>Mortierellales</taxon>
        <taxon>Mortierellaceae</taxon>
        <taxon>Lobosporangium</taxon>
    </lineage>
</organism>
<dbReference type="Proteomes" id="UP000193648">
    <property type="component" value="Unassembled WGS sequence"/>
</dbReference>
<feature type="compositionally biased region" description="Basic and acidic residues" evidence="2">
    <location>
        <begin position="530"/>
        <end position="542"/>
    </location>
</feature>
<feature type="region of interest" description="Disordered" evidence="2">
    <location>
        <begin position="587"/>
        <end position="615"/>
    </location>
</feature>
<sequence length="703" mass="77876">MDQHILPLSPNKAVAATTTSTSTLTMTTTTTTNEAANSMPCPKIPDGDMSQGRTMGTSQQPLTLYKGQVEGEHSLGNNDAEAEALKQKLLLLSRSRYDQLSRSMENLLKGFSTTMDRDVSLLIAELHKTKTELHDIRIAYAELQSRVDSERAQLRLTENRQPCPSTEEQQQQLIQISTLPDNIQKDSDAYLDQYPVHHRTLMELRWQNAEYLTQLQQQNQVLINLKNELDMATSELMRAMDDINTLSSQKREHLSAISTLEREKEQLQESVHNKTVVNSQLGALLDHRLNELRNITHINHTLKAEVEKSKLLLGNRQEVQSTDVQVGGVVDVEVKTLMEEVEKWRLECIKYSGFIAKYYEDIVMVVARRHNTSLNTGTASAKDFRDIKGPTLGYFHPDRASNGIIQSVTHLVPGTAQNSSMHSSNTPLSSAQNNDQQLQQRPAAEQMALETSTSVSNVLDQERTSIASPPTMDRPAFIDPIVTSESNQPSLTEGRLDPTPQLPRLSNQKHQALNLAMTPLQQQTAQTLDMSKHAEEQQDHQSHRVITTAAANRPQDPTFDGLTNFETTQQGLGQARQLISMANTVTSSGTAANQPNNVSTIAKPSPTSGPEEGVYNQSISTQVPASNGALINSASISSEDGSQPQKQSIFKPPLTPEIFVSFSSSRKKIRAAPRISSEYGLLNLEHTASIQQGKKRKLIVDGD</sequence>
<feature type="compositionally biased region" description="Polar residues" evidence="2">
    <location>
        <begin position="415"/>
        <end position="440"/>
    </location>
</feature>
<dbReference type="GeneID" id="33565616"/>
<dbReference type="RefSeq" id="XP_021882641.1">
    <property type="nucleotide sequence ID" value="XM_022023772.1"/>
</dbReference>
<proteinExistence type="predicted"/>
<accession>A0A1Y2GSN5</accession>
<feature type="region of interest" description="Disordered" evidence="2">
    <location>
        <begin position="484"/>
        <end position="504"/>
    </location>
</feature>
<dbReference type="OrthoDB" id="2446180at2759"/>
<keyword evidence="4" id="KW-1185">Reference proteome</keyword>
<dbReference type="AlphaFoldDB" id="A0A1Y2GSN5"/>